<keyword evidence="2" id="KW-1185">Reference proteome</keyword>
<feature type="compositionally biased region" description="Polar residues" evidence="1">
    <location>
        <begin position="7"/>
        <end position="25"/>
    </location>
</feature>
<proteinExistence type="predicted"/>
<evidence type="ECO:0000256" key="1">
    <source>
        <dbReference type="SAM" id="MobiDB-lite"/>
    </source>
</evidence>
<reference evidence="3" key="1">
    <citation type="submission" date="2022-11" db="UniProtKB">
        <authorList>
            <consortium name="WormBaseParasite"/>
        </authorList>
    </citation>
    <scope>IDENTIFICATION</scope>
</reference>
<organism evidence="2 3">
    <name type="scientific">Acrobeloides nanus</name>
    <dbReference type="NCBI Taxonomy" id="290746"/>
    <lineage>
        <taxon>Eukaryota</taxon>
        <taxon>Metazoa</taxon>
        <taxon>Ecdysozoa</taxon>
        <taxon>Nematoda</taxon>
        <taxon>Chromadorea</taxon>
        <taxon>Rhabditida</taxon>
        <taxon>Tylenchina</taxon>
        <taxon>Cephalobomorpha</taxon>
        <taxon>Cephaloboidea</taxon>
        <taxon>Cephalobidae</taxon>
        <taxon>Acrobeloides</taxon>
    </lineage>
</organism>
<name>A0A914CK33_9BILA</name>
<feature type="region of interest" description="Disordered" evidence="1">
    <location>
        <begin position="1"/>
        <end position="150"/>
    </location>
</feature>
<dbReference type="WBParaSite" id="ACRNAN_scaffold11237.g8773.t1">
    <property type="protein sequence ID" value="ACRNAN_scaffold11237.g8773.t1"/>
    <property type="gene ID" value="ACRNAN_scaffold11237.g8773"/>
</dbReference>
<protein>
    <submittedName>
        <fullName evidence="3">Uncharacterized protein</fullName>
    </submittedName>
</protein>
<evidence type="ECO:0000313" key="3">
    <source>
        <dbReference type="WBParaSite" id="ACRNAN_scaffold11237.g8773.t1"/>
    </source>
</evidence>
<feature type="compositionally biased region" description="Basic and acidic residues" evidence="1">
    <location>
        <begin position="79"/>
        <end position="98"/>
    </location>
</feature>
<dbReference type="AlphaFoldDB" id="A0A914CK33"/>
<dbReference type="Proteomes" id="UP000887540">
    <property type="component" value="Unplaced"/>
</dbReference>
<accession>A0A914CK33</accession>
<sequence length="174" mass="19067">MSEEASPPTSQETQPESDLQVQSDEAPSEALTMVTSEAEAPSEETIKPQIQEPQNSEAQESAPAAQVETIPQQVESSQVEDRVQADRQSESQSEEKMETSIVPPPIQNDGDSSDEDEGRPTRKIVIDEDDDGEPVVHKAPEPAQEAPKGLPYEVKNTKICIVTSQNFELITIIR</sequence>
<evidence type="ECO:0000313" key="2">
    <source>
        <dbReference type="Proteomes" id="UP000887540"/>
    </source>
</evidence>